<evidence type="ECO:0000256" key="2">
    <source>
        <dbReference type="SAM" id="Phobius"/>
    </source>
</evidence>
<protein>
    <submittedName>
        <fullName evidence="3">Uncharacterized protein</fullName>
    </submittedName>
</protein>
<accession>A0ABY5P210</accession>
<evidence type="ECO:0000256" key="1">
    <source>
        <dbReference type="SAM" id="Coils"/>
    </source>
</evidence>
<feature type="transmembrane region" description="Helical" evidence="2">
    <location>
        <begin position="309"/>
        <end position="330"/>
    </location>
</feature>
<gene>
    <name evidence="3" type="ORF">NRE15_07355</name>
</gene>
<proteinExistence type="predicted"/>
<name>A0ABY5P210_9LACT</name>
<feature type="transmembrane region" description="Helical" evidence="2">
    <location>
        <begin position="21"/>
        <end position="43"/>
    </location>
</feature>
<keyword evidence="1" id="KW-0175">Coiled coil</keyword>
<keyword evidence="4" id="KW-1185">Reference proteome</keyword>
<evidence type="ECO:0000313" key="3">
    <source>
        <dbReference type="EMBL" id="UUX32739.1"/>
    </source>
</evidence>
<keyword evidence="2" id="KW-0812">Transmembrane</keyword>
<dbReference type="RefSeq" id="WP_313792238.1">
    <property type="nucleotide sequence ID" value="NZ_CP102453.1"/>
</dbReference>
<organism evidence="3 4">
    <name type="scientific">Fundicoccus culcitae</name>
    <dbReference type="NCBI Taxonomy" id="2969821"/>
    <lineage>
        <taxon>Bacteria</taxon>
        <taxon>Bacillati</taxon>
        <taxon>Bacillota</taxon>
        <taxon>Bacilli</taxon>
        <taxon>Lactobacillales</taxon>
        <taxon>Aerococcaceae</taxon>
        <taxon>Fundicoccus</taxon>
    </lineage>
</organism>
<dbReference type="EMBL" id="CP102453">
    <property type="protein sequence ID" value="UUX32739.1"/>
    <property type="molecule type" value="Genomic_DNA"/>
</dbReference>
<feature type="transmembrane region" description="Helical" evidence="2">
    <location>
        <begin position="95"/>
        <end position="120"/>
    </location>
</feature>
<dbReference type="Proteomes" id="UP001315967">
    <property type="component" value="Chromosome"/>
</dbReference>
<feature type="transmembrane region" description="Helical" evidence="2">
    <location>
        <begin position="63"/>
        <end position="83"/>
    </location>
</feature>
<keyword evidence="2" id="KW-0472">Membrane</keyword>
<keyword evidence="2" id="KW-1133">Transmembrane helix</keyword>
<sequence>MRKYILDGMNEKAGNNISWRSIFAGVVTFVALSILFSLIGTAIGFGVPDFTSSNPLDGVGTGLIIWLIVALIISLAAAGYIAGLTANRAGFIHGFLTWAVSIVVMFWLMTSALSMAFGALGNVLGFTGQVVGDTVGVTVDTVASLSQDAFDAIANQVNVDTDELQQSVTDVLEETDIEQLQPDYLENQMQATVDDITNAGYAVVVEGQDPQQAIDEVVSNIQGRIDEIGQELDEEALTEAVAANTDLTEAEAQAAVENIQQAYADATEQATQVMEEAQTAIADLQVQAQQAVDEAAVVAEDVSNETSKYSLYIFIGLLLAMFITAFAGYAGTKTAVETHNNAV</sequence>
<evidence type="ECO:0000313" key="4">
    <source>
        <dbReference type="Proteomes" id="UP001315967"/>
    </source>
</evidence>
<feature type="coiled-coil region" evidence="1">
    <location>
        <begin position="249"/>
        <end position="294"/>
    </location>
</feature>
<reference evidence="3 4" key="1">
    <citation type="submission" date="2022-08" db="EMBL/GenBank/DDBJ databases">
        <title>Aerococcaceae sp. nov isolated from spoiled eye mask.</title>
        <authorList>
            <person name="Zhou G."/>
            <person name="Xie X.-B."/>
            <person name="Shi Q.-S."/>
            <person name="Wang Y.-S."/>
            <person name="Wen X."/>
            <person name="Peng H."/>
            <person name="Yang X.-J."/>
            <person name="Tao H.-B."/>
            <person name="Huang X.-M."/>
        </authorList>
    </citation>
    <scope>NUCLEOTIDE SEQUENCE [LARGE SCALE GENOMIC DNA]</scope>
    <source>
        <strain evidence="4">DM20194951</strain>
    </source>
</reference>